<protein>
    <recommendedName>
        <fullName evidence="3">LysR substrate binding domain protein</fullName>
    </recommendedName>
</protein>
<accession>A0A1X6ZZZ8</accession>
<dbReference type="RefSeq" id="WP_159453914.1">
    <property type="nucleotide sequence ID" value="NZ_FWFP01000010.1"/>
</dbReference>
<dbReference type="OrthoDB" id="8479870at2"/>
<dbReference type="AlphaFoldDB" id="A0A1X6ZZZ8"/>
<reference evidence="2" key="1">
    <citation type="submission" date="2017-03" db="EMBL/GenBank/DDBJ databases">
        <authorList>
            <person name="Rodrigo-Torres L."/>
            <person name="Arahal R.D."/>
            <person name="Lucena T."/>
        </authorList>
    </citation>
    <scope>NUCLEOTIDE SEQUENCE [LARGE SCALE GENOMIC DNA]</scope>
    <source>
        <strain evidence="2">CECT 8411</strain>
    </source>
</reference>
<name>A0A1X6ZZZ8_9RHOB</name>
<evidence type="ECO:0000313" key="2">
    <source>
        <dbReference type="Proteomes" id="UP000193778"/>
    </source>
</evidence>
<evidence type="ECO:0000313" key="1">
    <source>
        <dbReference type="EMBL" id="SLN66204.1"/>
    </source>
</evidence>
<gene>
    <name evidence="1" type="ORF">RUM8411_03305</name>
</gene>
<organism evidence="1 2">
    <name type="scientific">Ruegeria meonggei</name>
    <dbReference type="NCBI Taxonomy" id="1446476"/>
    <lineage>
        <taxon>Bacteria</taxon>
        <taxon>Pseudomonadati</taxon>
        <taxon>Pseudomonadota</taxon>
        <taxon>Alphaproteobacteria</taxon>
        <taxon>Rhodobacterales</taxon>
        <taxon>Roseobacteraceae</taxon>
        <taxon>Ruegeria</taxon>
    </lineage>
</organism>
<proteinExistence type="predicted"/>
<keyword evidence="2" id="KW-1185">Reference proteome</keyword>
<dbReference type="EMBL" id="FWFP01000010">
    <property type="protein sequence ID" value="SLN66204.1"/>
    <property type="molecule type" value="Genomic_DNA"/>
</dbReference>
<evidence type="ECO:0008006" key="3">
    <source>
        <dbReference type="Google" id="ProtNLM"/>
    </source>
</evidence>
<sequence>MILGLGSWGPICTLVNSDVGIGVAFEQECAREPGIRFVPVKDKNLVAGHFLTCLAAMRQTAAVASFSG</sequence>
<dbReference type="Proteomes" id="UP000193778">
    <property type="component" value="Unassembled WGS sequence"/>
</dbReference>